<protein>
    <submittedName>
        <fullName evidence="2">Uncharacterized protein</fullName>
    </submittedName>
</protein>
<proteinExistence type="predicted"/>
<feature type="transmembrane region" description="Helical" evidence="1">
    <location>
        <begin position="49"/>
        <end position="70"/>
    </location>
</feature>
<evidence type="ECO:0000313" key="3">
    <source>
        <dbReference type="Proteomes" id="UP001152798"/>
    </source>
</evidence>
<name>A0A9P0H3T7_NEZVI</name>
<organism evidence="2 3">
    <name type="scientific">Nezara viridula</name>
    <name type="common">Southern green stink bug</name>
    <name type="synonym">Cimex viridulus</name>
    <dbReference type="NCBI Taxonomy" id="85310"/>
    <lineage>
        <taxon>Eukaryota</taxon>
        <taxon>Metazoa</taxon>
        <taxon>Ecdysozoa</taxon>
        <taxon>Arthropoda</taxon>
        <taxon>Hexapoda</taxon>
        <taxon>Insecta</taxon>
        <taxon>Pterygota</taxon>
        <taxon>Neoptera</taxon>
        <taxon>Paraneoptera</taxon>
        <taxon>Hemiptera</taxon>
        <taxon>Heteroptera</taxon>
        <taxon>Panheteroptera</taxon>
        <taxon>Pentatomomorpha</taxon>
        <taxon>Pentatomoidea</taxon>
        <taxon>Pentatomidae</taxon>
        <taxon>Pentatominae</taxon>
        <taxon>Nezara</taxon>
    </lineage>
</organism>
<sequence length="118" mass="14069">MQRIPVCITILPSSSHRLAKMLLKLLRGLLNVSSFIFQVYTSPSNRKNVILKLILSVFLCAIITLTYIGIKYLKENVQPGDVLFLIFVCGTLFYYWFTRPSHNRRYYQRNHHRHQYYR</sequence>
<dbReference type="AlphaFoldDB" id="A0A9P0H3T7"/>
<dbReference type="Proteomes" id="UP001152798">
    <property type="component" value="Chromosome 3"/>
</dbReference>
<evidence type="ECO:0000256" key="1">
    <source>
        <dbReference type="SAM" id="Phobius"/>
    </source>
</evidence>
<keyword evidence="1" id="KW-0472">Membrane</keyword>
<feature type="transmembrane region" description="Helical" evidence="1">
    <location>
        <begin position="82"/>
        <end position="98"/>
    </location>
</feature>
<dbReference type="EMBL" id="OV725079">
    <property type="protein sequence ID" value="CAH1394831.1"/>
    <property type="molecule type" value="Genomic_DNA"/>
</dbReference>
<keyword evidence="1" id="KW-0812">Transmembrane</keyword>
<evidence type="ECO:0000313" key="2">
    <source>
        <dbReference type="EMBL" id="CAH1394831.1"/>
    </source>
</evidence>
<keyword evidence="1" id="KW-1133">Transmembrane helix</keyword>
<keyword evidence="3" id="KW-1185">Reference proteome</keyword>
<reference evidence="2" key="1">
    <citation type="submission" date="2022-01" db="EMBL/GenBank/DDBJ databases">
        <authorList>
            <person name="King R."/>
        </authorList>
    </citation>
    <scope>NUCLEOTIDE SEQUENCE</scope>
</reference>
<accession>A0A9P0H3T7</accession>
<gene>
    <name evidence="2" type="ORF">NEZAVI_LOCUS5233</name>
</gene>